<evidence type="ECO:0000313" key="2">
    <source>
        <dbReference type="Proteomes" id="UP000054324"/>
    </source>
</evidence>
<accession>A0A075AD88</accession>
<gene>
    <name evidence="1" type="ORF">T265_06720</name>
</gene>
<keyword evidence="2" id="KW-1185">Reference proteome</keyword>
<evidence type="ECO:0000313" key="1">
    <source>
        <dbReference type="EMBL" id="KER25914.1"/>
    </source>
</evidence>
<dbReference type="AlphaFoldDB" id="A0A075AD88"/>
<dbReference type="GeneID" id="20320899"/>
<dbReference type="EMBL" id="KL596762">
    <property type="protein sequence ID" value="KER25914.1"/>
    <property type="molecule type" value="Genomic_DNA"/>
</dbReference>
<dbReference type="RefSeq" id="XP_009170321.1">
    <property type="nucleotide sequence ID" value="XM_009172057.1"/>
</dbReference>
<reference evidence="1 2" key="1">
    <citation type="submission" date="2013-11" db="EMBL/GenBank/DDBJ databases">
        <title>Opisthorchis viverrini - life in the bile duct.</title>
        <authorList>
            <person name="Young N.D."/>
            <person name="Nagarajan N."/>
            <person name="Lin S.J."/>
            <person name="Korhonen P.K."/>
            <person name="Jex A.R."/>
            <person name="Hall R.S."/>
            <person name="Safavi-Hemami H."/>
            <person name="Kaewkong W."/>
            <person name="Bertrand D."/>
            <person name="Gao S."/>
            <person name="Seet Q."/>
            <person name="Wongkham S."/>
            <person name="Teh B.T."/>
            <person name="Wongkham C."/>
            <person name="Intapan P.M."/>
            <person name="Maleewong W."/>
            <person name="Yang X."/>
            <person name="Hu M."/>
            <person name="Wang Z."/>
            <person name="Hofmann A."/>
            <person name="Sternberg P.W."/>
            <person name="Tan P."/>
            <person name="Wang J."/>
            <person name="Gasser R.B."/>
        </authorList>
    </citation>
    <scope>NUCLEOTIDE SEQUENCE [LARGE SCALE GENOMIC DNA]</scope>
</reference>
<dbReference type="Proteomes" id="UP000054324">
    <property type="component" value="Unassembled WGS sequence"/>
</dbReference>
<organism evidence="1 2">
    <name type="scientific">Opisthorchis viverrini</name>
    <name type="common">Southeast Asian liver fluke</name>
    <dbReference type="NCBI Taxonomy" id="6198"/>
    <lineage>
        <taxon>Eukaryota</taxon>
        <taxon>Metazoa</taxon>
        <taxon>Spiralia</taxon>
        <taxon>Lophotrochozoa</taxon>
        <taxon>Platyhelminthes</taxon>
        <taxon>Trematoda</taxon>
        <taxon>Digenea</taxon>
        <taxon>Opisthorchiida</taxon>
        <taxon>Opisthorchiata</taxon>
        <taxon>Opisthorchiidae</taxon>
        <taxon>Opisthorchis</taxon>
    </lineage>
</organism>
<dbReference type="CTD" id="20320899"/>
<sequence length="260" mass="29217">MYLSNLTGHSKSWRLCPIERWPTTQQKPAYGSHQEGVVTYLLDVPRNQNHLADWLSRPEAEDEAPRIRFAVNSLVVELDRCVQQFGTKACNSLGDCIEADPGVDLWINEVKTQLPRSSVTLLGHKMGHGLFSQLPEKLAKIEDCAVANSKRTLRQFFWTSSILQQITEISERGLSPSDSQIGLINNTAVKANTTFNDATNLEYLATLEAAMKYIQHLRETVVPAVTRNTAFIAVSNEEKEAMNKLKIEETSPFCRLTRNA</sequence>
<dbReference type="KEGG" id="ovi:T265_06720"/>
<protein>
    <submittedName>
        <fullName evidence="1">Uncharacterized protein</fullName>
    </submittedName>
</protein>
<proteinExistence type="predicted"/>
<name>A0A075AD88_OPIVI</name>